<dbReference type="GO" id="GO:0005886">
    <property type="term" value="C:plasma membrane"/>
    <property type="evidence" value="ECO:0007669"/>
    <property type="project" value="UniProtKB-SubCell"/>
</dbReference>
<dbReference type="OrthoDB" id="9782004at2"/>
<evidence type="ECO:0000256" key="7">
    <source>
        <dbReference type="ARBA" id="ARBA00023136"/>
    </source>
</evidence>
<sequence length="275" mass="30834">MGVQKGGRVTVRGKKTWKILLLVFSFLLFVAPLLYMFLKSVSYGWTWPNWRPDSLNFRAWEVIFRDPSLIIALKMTICVGVAVVLLNFFIAVPAAISLSRCNFKGKTIIEAIVMLPILIPVLAIAMGMHLSMIKLGLADQMIGVILIHLMPTLPYAVRVLKAGFDRLGTNWEEQALVLGIKRRKIFWTVTLPLMLPSLRSMAILVFVISLSQYVLTAIIGGGKVLTLPMLYYPFFKSSDEAVVAGFSVLFSILPILFLLCFEAFVCCYLLVLKRP</sequence>
<dbReference type="SUPFAM" id="SSF161098">
    <property type="entry name" value="MetI-like"/>
    <property type="match status" value="1"/>
</dbReference>
<keyword evidence="11" id="KW-1185">Reference proteome</keyword>
<dbReference type="AlphaFoldDB" id="A0A1S2LY63"/>
<evidence type="ECO:0000256" key="4">
    <source>
        <dbReference type="ARBA" id="ARBA00022519"/>
    </source>
</evidence>
<gene>
    <name evidence="10" type="ORF">BKP37_02780</name>
</gene>
<feature type="transmembrane region" description="Helical" evidence="8">
    <location>
        <begin position="69"/>
        <end position="96"/>
    </location>
</feature>
<feature type="transmembrane region" description="Helical" evidence="8">
    <location>
        <begin position="241"/>
        <end position="271"/>
    </location>
</feature>
<keyword evidence="7 8" id="KW-0472">Membrane</keyword>
<dbReference type="EMBL" id="MLQR01000001">
    <property type="protein sequence ID" value="OIJ17442.1"/>
    <property type="molecule type" value="Genomic_DNA"/>
</dbReference>
<dbReference type="Pfam" id="PF00528">
    <property type="entry name" value="BPD_transp_1"/>
    <property type="match status" value="1"/>
</dbReference>
<keyword evidence="6 8" id="KW-1133">Transmembrane helix</keyword>
<dbReference type="InterPro" id="IPR035906">
    <property type="entry name" value="MetI-like_sf"/>
</dbReference>
<evidence type="ECO:0000313" key="11">
    <source>
        <dbReference type="Proteomes" id="UP000179524"/>
    </source>
</evidence>
<keyword evidence="4" id="KW-0997">Cell inner membrane</keyword>
<feature type="transmembrane region" description="Helical" evidence="8">
    <location>
        <begin position="108"/>
        <end position="128"/>
    </location>
</feature>
<dbReference type="Proteomes" id="UP000179524">
    <property type="component" value="Unassembled WGS sequence"/>
</dbReference>
<evidence type="ECO:0000256" key="5">
    <source>
        <dbReference type="ARBA" id="ARBA00022692"/>
    </source>
</evidence>
<organism evidence="10 11">
    <name type="scientific">Anaerobacillus alkalilacustris</name>
    <dbReference type="NCBI Taxonomy" id="393763"/>
    <lineage>
        <taxon>Bacteria</taxon>
        <taxon>Bacillati</taxon>
        <taxon>Bacillota</taxon>
        <taxon>Bacilli</taxon>
        <taxon>Bacillales</taxon>
        <taxon>Bacillaceae</taxon>
        <taxon>Anaerobacillus</taxon>
    </lineage>
</organism>
<evidence type="ECO:0000256" key="6">
    <source>
        <dbReference type="ARBA" id="ARBA00022989"/>
    </source>
</evidence>
<evidence type="ECO:0000256" key="3">
    <source>
        <dbReference type="ARBA" id="ARBA00022475"/>
    </source>
</evidence>
<comment type="similarity">
    <text evidence="8">Belongs to the binding-protein-dependent transport system permease family.</text>
</comment>
<evidence type="ECO:0000256" key="2">
    <source>
        <dbReference type="ARBA" id="ARBA00022448"/>
    </source>
</evidence>
<dbReference type="CDD" id="cd06261">
    <property type="entry name" value="TM_PBP2"/>
    <property type="match status" value="1"/>
</dbReference>
<accession>A0A1S2LY63</accession>
<protein>
    <submittedName>
        <fullName evidence="10">ABC transporter permease</fullName>
    </submittedName>
</protein>
<evidence type="ECO:0000256" key="1">
    <source>
        <dbReference type="ARBA" id="ARBA00004429"/>
    </source>
</evidence>
<feature type="transmembrane region" description="Helical" evidence="8">
    <location>
        <begin position="20"/>
        <end position="38"/>
    </location>
</feature>
<dbReference type="PROSITE" id="PS50928">
    <property type="entry name" value="ABC_TM1"/>
    <property type="match status" value="1"/>
</dbReference>
<evidence type="ECO:0000256" key="8">
    <source>
        <dbReference type="RuleBase" id="RU363032"/>
    </source>
</evidence>
<keyword evidence="5 8" id="KW-0812">Transmembrane</keyword>
<name>A0A1S2LY63_9BACI</name>
<dbReference type="InterPro" id="IPR000515">
    <property type="entry name" value="MetI-like"/>
</dbReference>
<proteinExistence type="inferred from homology"/>
<dbReference type="GO" id="GO:0055085">
    <property type="term" value="P:transmembrane transport"/>
    <property type="evidence" value="ECO:0007669"/>
    <property type="project" value="InterPro"/>
</dbReference>
<dbReference type="PANTHER" id="PTHR43357">
    <property type="entry name" value="INNER MEMBRANE ABC TRANSPORTER PERMEASE PROTEIN YDCV"/>
    <property type="match status" value="1"/>
</dbReference>
<reference evidence="10 11" key="1">
    <citation type="submission" date="2016-10" db="EMBL/GenBank/DDBJ databases">
        <title>Draft genome sequences of four alkaliphilic bacteria belonging to the Anaerobacillus genus.</title>
        <authorList>
            <person name="Bassil N.M."/>
            <person name="Lloyd J.R."/>
        </authorList>
    </citation>
    <scope>NUCLEOTIDE SEQUENCE [LARGE SCALE GENOMIC DNA]</scope>
    <source>
        <strain evidence="10 11">DSM 18345</strain>
    </source>
</reference>
<comment type="caution">
    <text evidence="10">The sequence shown here is derived from an EMBL/GenBank/DDBJ whole genome shotgun (WGS) entry which is preliminary data.</text>
</comment>
<keyword evidence="2 8" id="KW-0813">Transport</keyword>
<keyword evidence="3" id="KW-1003">Cell membrane</keyword>
<evidence type="ECO:0000259" key="9">
    <source>
        <dbReference type="PROSITE" id="PS50928"/>
    </source>
</evidence>
<evidence type="ECO:0000313" key="10">
    <source>
        <dbReference type="EMBL" id="OIJ17442.1"/>
    </source>
</evidence>
<dbReference type="Gene3D" id="1.10.3720.10">
    <property type="entry name" value="MetI-like"/>
    <property type="match status" value="1"/>
</dbReference>
<comment type="subcellular location">
    <subcellularLocation>
        <location evidence="1">Cell inner membrane</location>
        <topology evidence="1">Multi-pass membrane protein</topology>
    </subcellularLocation>
    <subcellularLocation>
        <location evidence="8">Cell membrane</location>
        <topology evidence="8">Multi-pass membrane protein</topology>
    </subcellularLocation>
</comment>
<dbReference type="PANTHER" id="PTHR43357:SF4">
    <property type="entry name" value="INNER MEMBRANE ABC TRANSPORTER PERMEASE PROTEIN YDCV"/>
    <property type="match status" value="1"/>
</dbReference>
<feature type="domain" description="ABC transmembrane type-1" evidence="9">
    <location>
        <begin position="73"/>
        <end position="261"/>
    </location>
</feature>